<protein>
    <submittedName>
        <fullName evidence="1">Uncharacterized protein</fullName>
    </submittedName>
</protein>
<organism evidence="1 2">
    <name type="scientific">Brachionus plicatilis</name>
    <name type="common">Marine rotifer</name>
    <name type="synonym">Brachionus muelleri</name>
    <dbReference type="NCBI Taxonomy" id="10195"/>
    <lineage>
        <taxon>Eukaryota</taxon>
        <taxon>Metazoa</taxon>
        <taxon>Spiralia</taxon>
        <taxon>Gnathifera</taxon>
        <taxon>Rotifera</taxon>
        <taxon>Eurotatoria</taxon>
        <taxon>Monogononta</taxon>
        <taxon>Pseudotrocha</taxon>
        <taxon>Ploima</taxon>
        <taxon>Brachionidae</taxon>
        <taxon>Brachionus</taxon>
    </lineage>
</organism>
<dbReference type="AlphaFoldDB" id="A0A3M7QK15"/>
<dbReference type="Proteomes" id="UP000276133">
    <property type="component" value="Unassembled WGS sequence"/>
</dbReference>
<sequence length="78" mass="9430">MDRLNLISSTAFGRCWYLSHRVWLHLKSIQLIHSKNLELNTCRHKKRLSFYPKETITDNFGEVKEKREHQNQKSLNDF</sequence>
<keyword evidence="2" id="KW-1185">Reference proteome</keyword>
<evidence type="ECO:0000313" key="2">
    <source>
        <dbReference type="Proteomes" id="UP000276133"/>
    </source>
</evidence>
<evidence type="ECO:0000313" key="1">
    <source>
        <dbReference type="EMBL" id="RNA11612.1"/>
    </source>
</evidence>
<accession>A0A3M7QK15</accession>
<proteinExistence type="predicted"/>
<gene>
    <name evidence="1" type="ORF">BpHYR1_010583</name>
</gene>
<reference evidence="1 2" key="1">
    <citation type="journal article" date="2018" name="Sci. Rep.">
        <title>Genomic signatures of local adaptation to the degree of environmental predictability in rotifers.</title>
        <authorList>
            <person name="Franch-Gras L."/>
            <person name="Hahn C."/>
            <person name="Garcia-Roger E.M."/>
            <person name="Carmona M.J."/>
            <person name="Serra M."/>
            <person name="Gomez A."/>
        </authorList>
    </citation>
    <scope>NUCLEOTIDE SEQUENCE [LARGE SCALE GENOMIC DNA]</scope>
    <source>
        <strain evidence="1">HYR1</strain>
    </source>
</reference>
<name>A0A3M7QK15_BRAPC</name>
<comment type="caution">
    <text evidence="1">The sequence shown here is derived from an EMBL/GenBank/DDBJ whole genome shotgun (WGS) entry which is preliminary data.</text>
</comment>
<dbReference type="EMBL" id="REGN01005909">
    <property type="protein sequence ID" value="RNA11612.1"/>
    <property type="molecule type" value="Genomic_DNA"/>
</dbReference>